<feature type="compositionally biased region" description="Basic and acidic residues" evidence="1">
    <location>
        <begin position="70"/>
        <end position="85"/>
    </location>
</feature>
<reference evidence="2" key="1">
    <citation type="submission" date="2023-04" db="EMBL/GenBank/DDBJ databases">
        <title>Phytophthora fragariaefolia NBRC 109709.</title>
        <authorList>
            <person name="Ichikawa N."/>
            <person name="Sato H."/>
            <person name="Tonouchi N."/>
        </authorList>
    </citation>
    <scope>NUCLEOTIDE SEQUENCE</scope>
    <source>
        <strain evidence="2">NBRC 109709</strain>
    </source>
</reference>
<organism evidence="2 3">
    <name type="scientific">Phytophthora fragariaefolia</name>
    <dbReference type="NCBI Taxonomy" id="1490495"/>
    <lineage>
        <taxon>Eukaryota</taxon>
        <taxon>Sar</taxon>
        <taxon>Stramenopiles</taxon>
        <taxon>Oomycota</taxon>
        <taxon>Peronosporomycetes</taxon>
        <taxon>Peronosporales</taxon>
        <taxon>Peronosporaceae</taxon>
        <taxon>Phytophthora</taxon>
    </lineage>
</organism>
<proteinExistence type="predicted"/>
<protein>
    <submittedName>
        <fullName evidence="2">Unnamed protein product</fullName>
    </submittedName>
</protein>
<keyword evidence="3" id="KW-1185">Reference proteome</keyword>
<feature type="region of interest" description="Disordered" evidence="1">
    <location>
        <begin position="60"/>
        <end position="85"/>
    </location>
</feature>
<gene>
    <name evidence="2" type="ORF">Pfra01_002580100</name>
</gene>
<accession>A0A9W7D9N9</accession>
<evidence type="ECO:0000313" key="3">
    <source>
        <dbReference type="Proteomes" id="UP001165121"/>
    </source>
</evidence>
<name>A0A9W7D9N9_9STRA</name>
<dbReference type="EMBL" id="BSXT01005075">
    <property type="protein sequence ID" value="GMF59625.1"/>
    <property type="molecule type" value="Genomic_DNA"/>
</dbReference>
<sequence>MVQTSVVISETLVVGNVRAGRLGPIISGDQPDGDWLEQAPTALQKSGDFKNENPIRVEWDKTSTASEPIKGTDKPLEIDTNTDKM</sequence>
<dbReference type="AlphaFoldDB" id="A0A9W7D9N9"/>
<evidence type="ECO:0000313" key="2">
    <source>
        <dbReference type="EMBL" id="GMF59625.1"/>
    </source>
</evidence>
<comment type="caution">
    <text evidence="2">The sequence shown here is derived from an EMBL/GenBank/DDBJ whole genome shotgun (WGS) entry which is preliminary data.</text>
</comment>
<evidence type="ECO:0000256" key="1">
    <source>
        <dbReference type="SAM" id="MobiDB-lite"/>
    </source>
</evidence>
<dbReference type="Proteomes" id="UP001165121">
    <property type="component" value="Unassembled WGS sequence"/>
</dbReference>